<reference evidence="3 4" key="1">
    <citation type="submission" date="2015-08" db="EMBL/GenBank/DDBJ databases">
        <title>Investigation of the bacterial diversity of lava forest soil.</title>
        <authorList>
            <person name="Lee J.S."/>
        </authorList>
    </citation>
    <scope>NUCLEOTIDE SEQUENCE [LARGE SCALE GENOMIC DNA]</scope>
    <source>
        <strain evidence="3 4">GJW-30</strain>
    </source>
</reference>
<evidence type="ECO:0000313" key="4">
    <source>
        <dbReference type="Proteomes" id="UP000236884"/>
    </source>
</evidence>
<evidence type="ECO:0000313" key="3">
    <source>
        <dbReference type="EMBL" id="BAT60808.1"/>
    </source>
</evidence>
<feature type="compositionally biased region" description="Polar residues" evidence="1">
    <location>
        <begin position="64"/>
        <end position="78"/>
    </location>
</feature>
<dbReference type="KEGG" id="vgo:GJW-30_1_03358"/>
<gene>
    <name evidence="3" type="ORF">GJW-30_1_03358</name>
</gene>
<dbReference type="AlphaFoldDB" id="A0A0S3PXX6"/>
<name>A0A0S3PXX6_9BRAD</name>
<proteinExistence type="predicted"/>
<feature type="chain" id="PRO_5006615749" evidence="2">
    <location>
        <begin position="27"/>
        <end position="87"/>
    </location>
</feature>
<keyword evidence="2" id="KW-0732">Signal</keyword>
<keyword evidence="4" id="KW-1185">Reference proteome</keyword>
<organism evidence="3 4">
    <name type="scientific">Variibacter gotjawalensis</name>
    <dbReference type="NCBI Taxonomy" id="1333996"/>
    <lineage>
        <taxon>Bacteria</taxon>
        <taxon>Pseudomonadati</taxon>
        <taxon>Pseudomonadota</taxon>
        <taxon>Alphaproteobacteria</taxon>
        <taxon>Hyphomicrobiales</taxon>
        <taxon>Nitrobacteraceae</taxon>
        <taxon>Variibacter</taxon>
    </lineage>
</organism>
<dbReference type="EMBL" id="AP014946">
    <property type="protein sequence ID" value="BAT60808.1"/>
    <property type="molecule type" value="Genomic_DNA"/>
</dbReference>
<dbReference type="RefSeq" id="WP_130364549.1">
    <property type="nucleotide sequence ID" value="NZ_AP014946.1"/>
</dbReference>
<evidence type="ECO:0000256" key="1">
    <source>
        <dbReference type="SAM" id="MobiDB-lite"/>
    </source>
</evidence>
<accession>A0A0S3PXX6</accession>
<feature type="signal peptide" evidence="2">
    <location>
        <begin position="1"/>
        <end position="26"/>
    </location>
</feature>
<feature type="region of interest" description="Disordered" evidence="1">
    <location>
        <begin position="64"/>
        <end position="87"/>
    </location>
</feature>
<sequence>MRMFSGMILGAVFLLAAAYVYDTTNAGTTRADGTQERPMVNWDVVGRNAGNWAGKVQATVSSLINGTKSSTPSTQTDSMEAPRPNAN</sequence>
<dbReference type="Proteomes" id="UP000236884">
    <property type="component" value="Chromosome"/>
</dbReference>
<dbReference type="OrthoDB" id="8240871at2"/>
<protein>
    <submittedName>
        <fullName evidence="3">Uncharacterized protein</fullName>
    </submittedName>
</protein>
<evidence type="ECO:0000256" key="2">
    <source>
        <dbReference type="SAM" id="SignalP"/>
    </source>
</evidence>